<dbReference type="AlphaFoldDB" id="A0A1H3DSS7"/>
<proteinExistence type="predicted"/>
<keyword evidence="2" id="KW-1185">Reference proteome</keyword>
<organism evidence="1 2">
    <name type="scientific">Halopenitus persicus</name>
    <dbReference type="NCBI Taxonomy" id="1048396"/>
    <lineage>
        <taxon>Archaea</taxon>
        <taxon>Methanobacteriati</taxon>
        <taxon>Methanobacteriota</taxon>
        <taxon>Stenosarchaea group</taxon>
        <taxon>Halobacteria</taxon>
        <taxon>Halobacteriales</taxon>
        <taxon>Haloferacaceae</taxon>
        <taxon>Halopenitus</taxon>
    </lineage>
</organism>
<dbReference type="OrthoDB" id="165777at2157"/>
<dbReference type="Proteomes" id="UP000199079">
    <property type="component" value="Unassembled WGS sequence"/>
</dbReference>
<dbReference type="GeneID" id="43838279"/>
<dbReference type="InterPro" id="IPR058320">
    <property type="entry name" value="DUF8007"/>
</dbReference>
<dbReference type="EMBL" id="FNPC01000001">
    <property type="protein sequence ID" value="SDX69592.1"/>
    <property type="molecule type" value="Genomic_DNA"/>
</dbReference>
<name>A0A1H3DSS7_9EURY</name>
<accession>A0A1H3DSS7</accession>
<evidence type="ECO:0000313" key="1">
    <source>
        <dbReference type="EMBL" id="SDX69592.1"/>
    </source>
</evidence>
<dbReference type="Pfam" id="PF26029">
    <property type="entry name" value="DUF8007"/>
    <property type="match status" value="1"/>
</dbReference>
<protein>
    <submittedName>
        <fullName evidence="1">Uncharacterized protein</fullName>
    </submittedName>
</protein>
<sequence length="67" mass="7296">MDEPREACGRCGMTAVVEMSEDGPGSVDEEHIEVDDGSARAVSPGAWLGRLTDRLDDVAMRLTYGRR</sequence>
<dbReference type="RefSeq" id="WP_021073999.1">
    <property type="nucleotide sequence ID" value="NZ_FNPC01000001.1"/>
</dbReference>
<gene>
    <name evidence="1" type="ORF">SAMN05216564_101135</name>
</gene>
<reference evidence="2" key="1">
    <citation type="submission" date="2016-10" db="EMBL/GenBank/DDBJ databases">
        <authorList>
            <person name="Varghese N."/>
            <person name="Submissions S."/>
        </authorList>
    </citation>
    <scope>NUCLEOTIDE SEQUENCE [LARGE SCALE GENOMIC DNA]</scope>
    <source>
        <strain evidence="2">DC30,IBRC 10041,KCTC 4046</strain>
    </source>
</reference>
<evidence type="ECO:0000313" key="2">
    <source>
        <dbReference type="Proteomes" id="UP000199079"/>
    </source>
</evidence>